<dbReference type="PROSITE" id="PS50977">
    <property type="entry name" value="HTH_TETR_2"/>
    <property type="match status" value="1"/>
</dbReference>
<name>A0ABM8G0R8_9CELL</name>
<proteinExistence type="predicted"/>
<dbReference type="InterPro" id="IPR039538">
    <property type="entry name" value="BetI_C"/>
</dbReference>
<feature type="DNA-binding region" description="H-T-H motif" evidence="5">
    <location>
        <begin position="40"/>
        <end position="59"/>
    </location>
</feature>
<dbReference type="Pfam" id="PF00440">
    <property type="entry name" value="TetR_N"/>
    <property type="match status" value="1"/>
</dbReference>
<evidence type="ECO:0000256" key="3">
    <source>
        <dbReference type="ARBA" id="ARBA00023125"/>
    </source>
</evidence>
<dbReference type="PANTHER" id="PTHR30055:SF234">
    <property type="entry name" value="HTH-TYPE TRANSCRIPTIONAL REGULATOR BETI"/>
    <property type="match status" value="1"/>
</dbReference>
<keyword evidence="2" id="KW-0805">Transcription regulation</keyword>
<dbReference type="EMBL" id="AP027729">
    <property type="protein sequence ID" value="BDZ41607.1"/>
    <property type="molecule type" value="Genomic_DNA"/>
</dbReference>
<keyword evidence="1" id="KW-0678">Repressor</keyword>
<dbReference type="PRINTS" id="PR00455">
    <property type="entry name" value="HTHTETR"/>
</dbReference>
<accession>A0ABM8G0R8</accession>
<dbReference type="SUPFAM" id="SSF48498">
    <property type="entry name" value="Tetracyclin repressor-like, C-terminal domain"/>
    <property type="match status" value="1"/>
</dbReference>
<dbReference type="InterPro" id="IPR001647">
    <property type="entry name" value="HTH_TetR"/>
</dbReference>
<dbReference type="RefSeq" id="WP_286218721.1">
    <property type="nucleotide sequence ID" value="NZ_AP027729.1"/>
</dbReference>
<dbReference type="InterPro" id="IPR036271">
    <property type="entry name" value="Tet_transcr_reg_TetR-rel_C_sf"/>
</dbReference>
<keyword evidence="3 5" id="KW-0238">DNA-binding</keyword>
<evidence type="ECO:0000259" key="6">
    <source>
        <dbReference type="PROSITE" id="PS50977"/>
    </source>
</evidence>
<sequence length="223" mass="24412">MPTEKSPEGPRGYAKGRRKREQIIESATAMFGEVGYNSASLREISARVGISHPGLLHHFPTKADLLAAVLQHRDEADNELLQADLEGGYDFFQALVRLVERNQQRPGIVELYSSLSAEATSPGHPAHEYFQNRYDMTITAMRTEIESRITAGEMPAATDPDSTARAVVALMDGLQIQWLLGRDAQGPRVDMAQVLLDHLRLVARIDMTVAVPAPASDAAPARA</sequence>
<dbReference type="SUPFAM" id="SSF46689">
    <property type="entry name" value="Homeodomain-like"/>
    <property type="match status" value="1"/>
</dbReference>
<dbReference type="Proteomes" id="UP001321475">
    <property type="component" value="Chromosome"/>
</dbReference>
<evidence type="ECO:0000313" key="8">
    <source>
        <dbReference type="Proteomes" id="UP001321475"/>
    </source>
</evidence>
<gene>
    <name evidence="7" type="ORF">GCM10025865_09060</name>
</gene>
<dbReference type="InterPro" id="IPR009057">
    <property type="entry name" value="Homeodomain-like_sf"/>
</dbReference>
<evidence type="ECO:0000256" key="4">
    <source>
        <dbReference type="ARBA" id="ARBA00023163"/>
    </source>
</evidence>
<evidence type="ECO:0000313" key="7">
    <source>
        <dbReference type="EMBL" id="BDZ41607.1"/>
    </source>
</evidence>
<dbReference type="PANTHER" id="PTHR30055">
    <property type="entry name" value="HTH-TYPE TRANSCRIPTIONAL REGULATOR RUTR"/>
    <property type="match status" value="1"/>
</dbReference>
<keyword evidence="4" id="KW-0804">Transcription</keyword>
<dbReference type="InterPro" id="IPR050109">
    <property type="entry name" value="HTH-type_TetR-like_transc_reg"/>
</dbReference>
<evidence type="ECO:0000256" key="1">
    <source>
        <dbReference type="ARBA" id="ARBA00022491"/>
    </source>
</evidence>
<dbReference type="Gene3D" id="1.10.357.10">
    <property type="entry name" value="Tetracycline Repressor, domain 2"/>
    <property type="match status" value="1"/>
</dbReference>
<dbReference type="Pfam" id="PF13977">
    <property type="entry name" value="TetR_C_6"/>
    <property type="match status" value="1"/>
</dbReference>
<organism evidence="7 8">
    <name type="scientific">Paraoerskovia sediminicola</name>
    <dbReference type="NCBI Taxonomy" id="1138587"/>
    <lineage>
        <taxon>Bacteria</taxon>
        <taxon>Bacillati</taxon>
        <taxon>Actinomycetota</taxon>
        <taxon>Actinomycetes</taxon>
        <taxon>Micrococcales</taxon>
        <taxon>Cellulomonadaceae</taxon>
        <taxon>Paraoerskovia</taxon>
    </lineage>
</organism>
<feature type="domain" description="HTH tetR-type" evidence="6">
    <location>
        <begin position="17"/>
        <end position="77"/>
    </location>
</feature>
<keyword evidence="8" id="KW-1185">Reference proteome</keyword>
<protein>
    <submittedName>
        <fullName evidence="7">TetR family transcriptional regulator</fullName>
    </submittedName>
</protein>
<reference evidence="8" key="1">
    <citation type="journal article" date="2019" name="Int. J. Syst. Evol. Microbiol.">
        <title>The Global Catalogue of Microorganisms (GCM) 10K type strain sequencing project: providing services to taxonomists for standard genome sequencing and annotation.</title>
        <authorList>
            <consortium name="The Broad Institute Genomics Platform"/>
            <consortium name="The Broad Institute Genome Sequencing Center for Infectious Disease"/>
            <person name="Wu L."/>
            <person name="Ma J."/>
        </authorList>
    </citation>
    <scope>NUCLEOTIDE SEQUENCE [LARGE SCALE GENOMIC DNA]</scope>
    <source>
        <strain evidence="8">NBRC 108565</strain>
    </source>
</reference>
<evidence type="ECO:0000256" key="5">
    <source>
        <dbReference type="PROSITE-ProRule" id="PRU00335"/>
    </source>
</evidence>
<evidence type="ECO:0000256" key="2">
    <source>
        <dbReference type="ARBA" id="ARBA00023015"/>
    </source>
</evidence>